<organism evidence="1 2">
    <name type="scientific">Lactuca saligna</name>
    <name type="common">Willowleaf lettuce</name>
    <dbReference type="NCBI Taxonomy" id="75948"/>
    <lineage>
        <taxon>Eukaryota</taxon>
        <taxon>Viridiplantae</taxon>
        <taxon>Streptophyta</taxon>
        <taxon>Embryophyta</taxon>
        <taxon>Tracheophyta</taxon>
        <taxon>Spermatophyta</taxon>
        <taxon>Magnoliopsida</taxon>
        <taxon>eudicotyledons</taxon>
        <taxon>Gunneridae</taxon>
        <taxon>Pentapetalae</taxon>
        <taxon>asterids</taxon>
        <taxon>campanulids</taxon>
        <taxon>Asterales</taxon>
        <taxon>Asteraceae</taxon>
        <taxon>Cichorioideae</taxon>
        <taxon>Cichorieae</taxon>
        <taxon>Lactucinae</taxon>
        <taxon>Lactuca</taxon>
    </lineage>
</organism>
<sequence length="200" mass="22463">MLETCLIFHVSLSSTVYGHPQSAFPQSESILECSHGDGDIAANERLVQRDLNPLVPEIKLLKKENNIHLFTLILILVLFSTSGSREHATISLMSSSSLKIELLSLKHYCCSSFHRSFSSLGDDSGITLRDFTSLSILLPKDPIHARWKGPRTSPELERPLELAHPHSTTHTMLYFSFSHYHLELHIQEKGSSHIGESHLI</sequence>
<dbReference type="Proteomes" id="UP001177003">
    <property type="component" value="Chromosome 6"/>
</dbReference>
<dbReference type="EMBL" id="OX465082">
    <property type="protein sequence ID" value="CAI9291827.1"/>
    <property type="molecule type" value="Genomic_DNA"/>
</dbReference>
<evidence type="ECO:0000313" key="2">
    <source>
        <dbReference type="Proteomes" id="UP001177003"/>
    </source>
</evidence>
<reference evidence="1" key="1">
    <citation type="submission" date="2023-04" db="EMBL/GenBank/DDBJ databases">
        <authorList>
            <person name="Vijverberg K."/>
            <person name="Xiong W."/>
            <person name="Schranz E."/>
        </authorList>
    </citation>
    <scope>NUCLEOTIDE SEQUENCE</scope>
</reference>
<keyword evidence="2" id="KW-1185">Reference proteome</keyword>
<proteinExistence type="predicted"/>
<protein>
    <submittedName>
        <fullName evidence="1">Uncharacterized protein</fullName>
    </submittedName>
</protein>
<name>A0AA35ZH12_LACSI</name>
<gene>
    <name evidence="1" type="ORF">LSALG_LOCUS30944</name>
</gene>
<dbReference type="AlphaFoldDB" id="A0AA35ZH12"/>
<accession>A0AA35ZH12</accession>
<evidence type="ECO:0000313" key="1">
    <source>
        <dbReference type="EMBL" id="CAI9291827.1"/>
    </source>
</evidence>